<gene>
    <name evidence="2" type="ORF">I532_03585</name>
</gene>
<dbReference type="Proteomes" id="UP000012081">
    <property type="component" value="Unassembled WGS sequence"/>
</dbReference>
<dbReference type="EMBL" id="APBN01000001">
    <property type="protein sequence ID" value="EMT54655.1"/>
    <property type="molecule type" value="Genomic_DNA"/>
</dbReference>
<keyword evidence="1" id="KW-0472">Membrane</keyword>
<accession>M8EGT9</accession>
<keyword evidence="3" id="KW-1185">Reference proteome</keyword>
<keyword evidence="1" id="KW-0812">Transmembrane</keyword>
<sequence>MKEDRVWREFAESAKQELRQKYPFRLSELEAKVMDKVEKRNRQFRWKTAAWMTGAAVSCALVVAVWNPLGLGGLFVKNNAVQSTAKFEWLAPDEGFANALRNGYPILHSVKKEQNGYTVEVKEAMIDHRRVIFTMLISGKIIDDVASENDEEKKADFVFAKLTTAIGKIRKTGGTSYEWKQIDGTHYLIFKSRYMMDDDDMDALLKQPNPVLPIHLVKQSHNGEEVLVEVPLPLPEEVVSAKKSIQPTATNNQPQLGKQDLLHELAMEEIEMTPTLTRVHLQAKTKEGFELQSLINPRLVDDQGREYKPATDGNPIQGYRHMADSFYLDMIPSLYYGDVPQKLSLKFDGATVSTMKTGHFTLERSGQFPLEAPFGNKTGRILQAYYKDQKLHVLLPGEALSEETVLKVDGLNYDNEIFQNGSFIRTYSVPKKDAYQVDTERIDFQEIKMDGLVPIIDGK</sequence>
<feature type="transmembrane region" description="Helical" evidence="1">
    <location>
        <begin position="49"/>
        <end position="69"/>
    </location>
</feature>
<evidence type="ECO:0000256" key="1">
    <source>
        <dbReference type="SAM" id="Phobius"/>
    </source>
</evidence>
<organism evidence="2 3">
    <name type="scientific">Brevibacillus borstelensis AK1</name>
    <dbReference type="NCBI Taxonomy" id="1300222"/>
    <lineage>
        <taxon>Bacteria</taxon>
        <taxon>Bacillati</taxon>
        <taxon>Bacillota</taxon>
        <taxon>Bacilli</taxon>
        <taxon>Bacillales</taxon>
        <taxon>Paenibacillaceae</taxon>
        <taxon>Brevibacillus</taxon>
    </lineage>
</organism>
<protein>
    <recommendedName>
        <fullName evidence="4">DUF4179 domain-containing protein</fullName>
    </recommendedName>
</protein>
<dbReference type="PATRIC" id="fig|1300222.3.peg.762"/>
<dbReference type="RefSeq" id="WP_003386454.1">
    <property type="nucleotide sequence ID" value="NZ_APBN01000001.1"/>
</dbReference>
<name>M8EGT9_9BACL</name>
<reference evidence="2 3" key="1">
    <citation type="submission" date="2013-03" db="EMBL/GenBank/DDBJ databases">
        <title>Assembly of a new bacterial strain Brevibacillus borstelensis AK1.</title>
        <authorList>
            <person name="Rajan I."/>
            <person name="PoliReddy D."/>
            <person name="Sugumar T."/>
            <person name="Rathinam K."/>
            <person name="Alqarawi S."/>
            <person name="Khalil A.B."/>
            <person name="Sivakumar N."/>
        </authorList>
    </citation>
    <scope>NUCLEOTIDE SEQUENCE [LARGE SCALE GENOMIC DNA]</scope>
    <source>
        <strain evidence="2 3">AK1</strain>
    </source>
</reference>
<dbReference type="AlphaFoldDB" id="M8EGT9"/>
<proteinExistence type="predicted"/>
<dbReference type="STRING" id="1300222.I532_03585"/>
<keyword evidence="1" id="KW-1133">Transmembrane helix</keyword>
<evidence type="ECO:0008006" key="4">
    <source>
        <dbReference type="Google" id="ProtNLM"/>
    </source>
</evidence>
<evidence type="ECO:0000313" key="2">
    <source>
        <dbReference type="EMBL" id="EMT54655.1"/>
    </source>
</evidence>
<dbReference type="OrthoDB" id="2461311at2"/>
<evidence type="ECO:0000313" key="3">
    <source>
        <dbReference type="Proteomes" id="UP000012081"/>
    </source>
</evidence>
<comment type="caution">
    <text evidence="2">The sequence shown here is derived from an EMBL/GenBank/DDBJ whole genome shotgun (WGS) entry which is preliminary data.</text>
</comment>